<dbReference type="PANTHER" id="PTHR34653:SF1">
    <property type="entry name" value="FLAGELLAR HOOK-BASAL BODY COMPLEX PROTEIN FLIE"/>
    <property type="match status" value="1"/>
</dbReference>
<dbReference type="AlphaFoldDB" id="A0A1I4N8I6"/>
<proteinExistence type="inferred from homology"/>
<dbReference type="Pfam" id="PF02049">
    <property type="entry name" value="FliE"/>
    <property type="match status" value="1"/>
</dbReference>
<evidence type="ECO:0000256" key="4">
    <source>
        <dbReference type="ARBA" id="ARBA00023143"/>
    </source>
</evidence>
<dbReference type="RefSeq" id="WP_093471337.1">
    <property type="nucleotide sequence ID" value="NZ_FOUI01000001.1"/>
</dbReference>
<sequence length="113" mass="12267">MSQGVEFNRLMLQMRSMQMEAMGRAANAAPPVQQTDKANGPAFGDVLRQAVDKVSELQSTTSNLQNGYERGVAGIDLTDVMIASQKSSVAFQAATQVRNKLVAAYEDIMKMPI</sequence>
<evidence type="ECO:0000313" key="8">
    <source>
        <dbReference type="Proteomes" id="UP000243629"/>
    </source>
</evidence>
<reference evidence="8" key="1">
    <citation type="submission" date="2016-10" db="EMBL/GenBank/DDBJ databases">
        <authorList>
            <person name="Varghese N."/>
            <person name="Submissions S."/>
        </authorList>
    </citation>
    <scope>NUCLEOTIDE SEQUENCE [LARGE SCALE GENOMIC DNA]</scope>
    <source>
        <strain evidence="8">DSM 24213</strain>
    </source>
</reference>
<keyword evidence="7" id="KW-0969">Cilium</keyword>
<dbReference type="InterPro" id="IPR001624">
    <property type="entry name" value="FliE"/>
</dbReference>
<dbReference type="GO" id="GO:0005198">
    <property type="term" value="F:structural molecule activity"/>
    <property type="evidence" value="ECO:0007669"/>
    <property type="project" value="UniProtKB-UniRule"/>
</dbReference>
<feature type="region of interest" description="Disordered" evidence="6">
    <location>
        <begin position="22"/>
        <end position="41"/>
    </location>
</feature>
<dbReference type="HAMAP" id="MF_00724">
    <property type="entry name" value="FliE"/>
    <property type="match status" value="1"/>
</dbReference>
<evidence type="ECO:0000256" key="2">
    <source>
        <dbReference type="ARBA" id="ARBA00009272"/>
    </source>
</evidence>
<keyword evidence="8" id="KW-1185">Reference proteome</keyword>
<evidence type="ECO:0000313" key="7">
    <source>
        <dbReference type="EMBL" id="SFM11872.1"/>
    </source>
</evidence>
<keyword evidence="7" id="KW-0282">Flagellum</keyword>
<comment type="subcellular location">
    <subcellularLocation>
        <location evidence="1 5">Bacterial flagellum basal body</location>
    </subcellularLocation>
</comment>
<dbReference type="GO" id="GO:0071973">
    <property type="term" value="P:bacterial-type flagellum-dependent cell motility"/>
    <property type="evidence" value="ECO:0007669"/>
    <property type="project" value="InterPro"/>
</dbReference>
<evidence type="ECO:0000256" key="5">
    <source>
        <dbReference type="HAMAP-Rule" id="MF_00724"/>
    </source>
</evidence>
<keyword evidence="4 5" id="KW-0975">Bacterial flagellum</keyword>
<keyword evidence="7" id="KW-0966">Cell projection</keyword>
<evidence type="ECO:0000256" key="6">
    <source>
        <dbReference type="SAM" id="MobiDB-lite"/>
    </source>
</evidence>
<comment type="similarity">
    <text evidence="2 5">Belongs to the FliE family.</text>
</comment>
<dbReference type="EMBL" id="FOUI01000001">
    <property type="protein sequence ID" value="SFM11872.1"/>
    <property type="molecule type" value="Genomic_DNA"/>
</dbReference>
<dbReference type="GO" id="GO:0009425">
    <property type="term" value="C:bacterial-type flagellum basal body"/>
    <property type="evidence" value="ECO:0007669"/>
    <property type="project" value="UniProtKB-SubCell"/>
</dbReference>
<dbReference type="GO" id="GO:0003774">
    <property type="term" value="F:cytoskeletal motor activity"/>
    <property type="evidence" value="ECO:0007669"/>
    <property type="project" value="InterPro"/>
</dbReference>
<accession>A0A1I4N8I6</accession>
<evidence type="ECO:0000256" key="3">
    <source>
        <dbReference type="ARBA" id="ARBA00018024"/>
    </source>
</evidence>
<dbReference type="STRING" id="1720063.SAMN05216217_101133"/>
<dbReference type="NCBIfam" id="TIGR00205">
    <property type="entry name" value="fliE"/>
    <property type="match status" value="1"/>
</dbReference>
<dbReference type="OrthoDB" id="8909229at2"/>
<dbReference type="PRINTS" id="PR01006">
    <property type="entry name" value="FLGHOOKFLIE"/>
</dbReference>
<protein>
    <recommendedName>
        <fullName evidence="3 5">Flagellar hook-basal body complex protein FliE</fullName>
    </recommendedName>
</protein>
<dbReference type="PANTHER" id="PTHR34653">
    <property type="match status" value="1"/>
</dbReference>
<organism evidence="7 8">
    <name type="scientific">Halopseudomonas yangmingensis</name>
    <dbReference type="NCBI Taxonomy" id="1720063"/>
    <lineage>
        <taxon>Bacteria</taxon>
        <taxon>Pseudomonadati</taxon>
        <taxon>Pseudomonadota</taxon>
        <taxon>Gammaproteobacteria</taxon>
        <taxon>Pseudomonadales</taxon>
        <taxon>Pseudomonadaceae</taxon>
        <taxon>Halopseudomonas</taxon>
    </lineage>
</organism>
<name>A0A1I4N8I6_9GAMM</name>
<evidence type="ECO:0000256" key="1">
    <source>
        <dbReference type="ARBA" id="ARBA00004117"/>
    </source>
</evidence>
<gene>
    <name evidence="5" type="primary">fliE</name>
    <name evidence="7" type="ORF">SAMN05216217_101133</name>
</gene>
<dbReference type="Proteomes" id="UP000243629">
    <property type="component" value="Unassembled WGS sequence"/>
</dbReference>